<gene>
    <name evidence="1" type="ORF">PC117_g15094</name>
</gene>
<protein>
    <submittedName>
        <fullName evidence="1">Uncharacterized protein</fullName>
    </submittedName>
</protein>
<sequence length="89" mass="9780">MVFGGHVLLHTGSQTQSSTIEDSSTRSTAVRTENCMEGIDYLERFNSAVTLPRLTYKFADPLSHLATAALLRRSAPYPMSSFLLLTSRG</sequence>
<proteinExistence type="predicted"/>
<organism evidence="1 2">
    <name type="scientific">Phytophthora cactorum</name>
    <dbReference type="NCBI Taxonomy" id="29920"/>
    <lineage>
        <taxon>Eukaryota</taxon>
        <taxon>Sar</taxon>
        <taxon>Stramenopiles</taxon>
        <taxon>Oomycota</taxon>
        <taxon>Peronosporomycetes</taxon>
        <taxon>Peronosporales</taxon>
        <taxon>Peronosporaceae</taxon>
        <taxon>Phytophthora</taxon>
    </lineage>
</organism>
<reference evidence="1" key="1">
    <citation type="submission" date="2018-10" db="EMBL/GenBank/DDBJ databases">
        <title>Effector identification in a new, highly contiguous assembly of the strawberry crown rot pathogen Phytophthora cactorum.</title>
        <authorList>
            <person name="Armitage A.D."/>
            <person name="Nellist C.F."/>
            <person name="Bates H."/>
            <person name="Vickerstaff R.J."/>
            <person name="Harrison R.J."/>
        </authorList>
    </citation>
    <scope>NUCLEOTIDE SEQUENCE</scope>
    <source>
        <strain evidence="1">4040</strain>
    </source>
</reference>
<accession>A0A8T1KDK1</accession>
<dbReference type="EMBL" id="RCMK01000491">
    <property type="protein sequence ID" value="KAG2925782.1"/>
    <property type="molecule type" value="Genomic_DNA"/>
</dbReference>
<comment type="caution">
    <text evidence="1">The sequence shown here is derived from an EMBL/GenBank/DDBJ whole genome shotgun (WGS) entry which is preliminary data.</text>
</comment>
<name>A0A8T1KDK1_9STRA</name>
<dbReference type="AlphaFoldDB" id="A0A8T1KDK1"/>
<dbReference type="Proteomes" id="UP000736787">
    <property type="component" value="Unassembled WGS sequence"/>
</dbReference>
<evidence type="ECO:0000313" key="2">
    <source>
        <dbReference type="Proteomes" id="UP000736787"/>
    </source>
</evidence>
<evidence type="ECO:0000313" key="1">
    <source>
        <dbReference type="EMBL" id="KAG2925782.1"/>
    </source>
</evidence>